<feature type="signal peptide" evidence="1">
    <location>
        <begin position="1"/>
        <end position="20"/>
    </location>
</feature>
<dbReference type="AlphaFoldDB" id="A0A8K0SF34"/>
<sequence>MSLFPAFSFFSFSFLLQVLASCTASGPIGLWASYAGWVDVGSPRCGKSVEMRQLRLFRGDATDDLTIQPSGHKVRQERGGMEGGDDPASCLERRVLVLLSGSVAGLAESWGEGSGRMAKTC</sequence>
<keyword evidence="1" id="KW-0732">Signal</keyword>
<organism evidence="2 3">
    <name type="scientific">Stachybotrys elegans</name>
    <dbReference type="NCBI Taxonomy" id="80388"/>
    <lineage>
        <taxon>Eukaryota</taxon>
        <taxon>Fungi</taxon>
        <taxon>Dikarya</taxon>
        <taxon>Ascomycota</taxon>
        <taxon>Pezizomycotina</taxon>
        <taxon>Sordariomycetes</taxon>
        <taxon>Hypocreomycetidae</taxon>
        <taxon>Hypocreales</taxon>
        <taxon>Stachybotryaceae</taxon>
        <taxon>Stachybotrys</taxon>
    </lineage>
</organism>
<feature type="chain" id="PRO_5035471875" description="Secreted protein" evidence="1">
    <location>
        <begin position="21"/>
        <end position="121"/>
    </location>
</feature>
<name>A0A8K0SF34_9HYPO</name>
<evidence type="ECO:0000313" key="3">
    <source>
        <dbReference type="Proteomes" id="UP000813444"/>
    </source>
</evidence>
<accession>A0A8K0SF34</accession>
<evidence type="ECO:0000256" key="1">
    <source>
        <dbReference type="SAM" id="SignalP"/>
    </source>
</evidence>
<comment type="caution">
    <text evidence="2">The sequence shown here is derived from an EMBL/GenBank/DDBJ whole genome shotgun (WGS) entry which is preliminary data.</text>
</comment>
<evidence type="ECO:0000313" key="2">
    <source>
        <dbReference type="EMBL" id="KAH7308126.1"/>
    </source>
</evidence>
<evidence type="ECO:0008006" key="4">
    <source>
        <dbReference type="Google" id="ProtNLM"/>
    </source>
</evidence>
<proteinExistence type="predicted"/>
<keyword evidence="3" id="KW-1185">Reference proteome</keyword>
<dbReference type="Proteomes" id="UP000813444">
    <property type="component" value="Unassembled WGS sequence"/>
</dbReference>
<dbReference type="EMBL" id="JAGPNK010000016">
    <property type="protein sequence ID" value="KAH7308126.1"/>
    <property type="molecule type" value="Genomic_DNA"/>
</dbReference>
<gene>
    <name evidence="2" type="ORF">B0I35DRAFT_104453</name>
</gene>
<reference evidence="2" key="1">
    <citation type="journal article" date="2021" name="Nat. Commun.">
        <title>Genetic determinants of endophytism in the Arabidopsis root mycobiome.</title>
        <authorList>
            <person name="Mesny F."/>
            <person name="Miyauchi S."/>
            <person name="Thiergart T."/>
            <person name="Pickel B."/>
            <person name="Atanasova L."/>
            <person name="Karlsson M."/>
            <person name="Huettel B."/>
            <person name="Barry K.W."/>
            <person name="Haridas S."/>
            <person name="Chen C."/>
            <person name="Bauer D."/>
            <person name="Andreopoulos W."/>
            <person name="Pangilinan J."/>
            <person name="LaButti K."/>
            <person name="Riley R."/>
            <person name="Lipzen A."/>
            <person name="Clum A."/>
            <person name="Drula E."/>
            <person name="Henrissat B."/>
            <person name="Kohler A."/>
            <person name="Grigoriev I.V."/>
            <person name="Martin F.M."/>
            <person name="Hacquard S."/>
        </authorList>
    </citation>
    <scope>NUCLEOTIDE SEQUENCE</scope>
    <source>
        <strain evidence="2">MPI-CAGE-CH-0235</strain>
    </source>
</reference>
<protein>
    <recommendedName>
        <fullName evidence="4">Secreted protein</fullName>
    </recommendedName>
</protein>